<sequence>MFQSFVPRRRSSQRESDRSQNASFGSHTSRDLSLAAVKSEGIGQESKRYFGITPVGICQGARKHLRVSSLAAVKSEGIGQESKRYFGSLIPRRSHTSRDLSRSQETFETVSTLIIASSAGSGQEHETHLWQICSFVPRRSQVRGNRTGVKTLFGILSLAAVTPVGICQGARKHLRQSHPSS</sequence>
<evidence type="ECO:0000256" key="1">
    <source>
        <dbReference type="SAM" id="MobiDB-lite"/>
    </source>
</evidence>
<dbReference type="AlphaFoldDB" id="A0A9P9YDQ1"/>
<keyword evidence="3" id="KW-1185">Reference proteome</keyword>
<dbReference type="Proteomes" id="UP001059596">
    <property type="component" value="Unassembled WGS sequence"/>
</dbReference>
<gene>
    <name evidence="2" type="ORF">M5D96_012577</name>
</gene>
<proteinExistence type="predicted"/>
<dbReference type="EMBL" id="JAMKOV010000064">
    <property type="protein sequence ID" value="KAI8034658.1"/>
    <property type="molecule type" value="Genomic_DNA"/>
</dbReference>
<accession>A0A9P9YDQ1</accession>
<name>A0A9P9YDQ1_9MUSC</name>
<organism evidence="2 3">
    <name type="scientific">Drosophila gunungcola</name>
    <name type="common">fruit fly</name>
    <dbReference type="NCBI Taxonomy" id="103775"/>
    <lineage>
        <taxon>Eukaryota</taxon>
        <taxon>Metazoa</taxon>
        <taxon>Ecdysozoa</taxon>
        <taxon>Arthropoda</taxon>
        <taxon>Hexapoda</taxon>
        <taxon>Insecta</taxon>
        <taxon>Pterygota</taxon>
        <taxon>Neoptera</taxon>
        <taxon>Endopterygota</taxon>
        <taxon>Diptera</taxon>
        <taxon>Brachycera</taxon>
        <taxon>Muscomorpha</taxon>
        <taxon>Ephydroidea</taxon>
        <taxon>Drosophilidae</taxon>
        <taxon>Drosophila</taxon>
        <taxon>Sophophora</taxon>
    </lineage>
</organism>
<feature type="region of interest" description="Disordered" evidence="1">
    <location>
        <begin position="1"/>
        <end position="27"/>
    </location>
</feature>
<protein>
    <submittedName>
        <fullName evidence="2">Uncharacterized protein</fullName>
    </submittedName>
</protein>
<comment type="caution">
    <text evidence="2">The sequence shown here is derived from an EMBL/GenBank/DDBJ whole genome shotgun (WGS) entry which is preliminary data.</text>
</comment>
<evidence type="ECO:0000313" key="2">
    <source>
        <dbReference type="EMBL" id="KAI8034658.1"/>
    </source>
</evidence>
<evidence type="ECO:0000313" key="3">
    <source>
        <dbReference type="Proteomes" id="UP001059596"/>
    </source>
</evidence>
<reference evidence="2" key="1">
    <citation type="journal article" date="2023" name="Genome Biol. Evol.">
        <title>Long-read-based Genome Assembly of Drosophila gunungcola Reveals Fewer Chemosensory Genes in Flower-breeding Species.</title>
        <authorList>
            <person name="Negi A."/>
            <person name="Liao B.Y."/>
            <person name="Yeh S.D."/>
        </authorList>
    </citation>
    <scope>NUCLEOTIDE SEQUENCE</scope>
    <source>
        <strain evidence="2">Sukarami</strain>
    </source>
</reference>